<reference evidence="2" key="1">
    <citation type="journal article" date="2015" name="Proc. Natl. Acad. Sci. U.S.A.">
        <title>Multiplexed metagenome mining using short DNA sequence tags facilitates targeted discovery of epoxyketone proteasome inhibitors.</title>
        <authorList>
            <person name="Owen J.G."/>
            <person name="Charlop-Powers Z."/>
            <person name="Smith A.G."/>
            <person name="Ternei M.A."/>
            <person name="Calle P.Y."/>
            <person name="Reddy B.V."/>
            <person name="Montiel D."/>
            <person name="Brady S.F."/>
        </authorList>
    </citation>
    <scope>NUCLEOTIDE SEQUENCE</scope>
</reference>
<name>A0A0E3M0B9_9BACT</name>
<dbReference type="Pfam" id="PF05362">
    <property type="entry name" value="Lon_C"/>
    <property type="match status" value="1"/>
</dbReference>
<dbReference type="EMBL" id="KP830096">
    <property type="protein sequence ID" value="AKA59496.1"/>
    <property type="molecule type" value="Genomic_DNA"/>
</dbReference>
<dbReference type="GO" id="GO:0004176">
    <property type="term" value="F:ATP-dependent peptidase activity"/>
    <property type="evidence" value="ECO:0007669"/>
    <property type="project" value="InterPro"/>
</dbReference>
<dbReference type="SUPFAM" id="SSF54211">
    <property type="entry name" value="Ribosomal protein S5 domain 2-like"/>
    <property type="match status" value="1"/>
</dbReference>
<dbReference type="AlphaFoldDB" id="A0A0E3M0B9"/>
<feature type="domain" description="Lon proteolytic" evidence="1">
    <location>
        <begin position="3"/>
        <end position="162"/>
    </location>
</feature>
<dbReference type="GO" id="GO:0006508">
    <property type="term" value="P:proteolysis"/>
    <property type="evidence" value="ECO:0007669"/>
    <property type="project" value="UniProtKB-KW"/>
</dbReference>
<keyword evidence="2" id="KW-0378">Hydrolase</keyword>
<protein>
    <submittedName>
        <fullName evidence="2">ATP-dependent protease La Type I</fullName>
    </submittedName>
</protein>
<dbReference type="InterPro" id="IPR020568">
    <property type="entry name" value="Ribosomal_Su5_D2-typ_SF"/>
</dbReference>
<dbReference type="InterPro" id="IPR008269">
    <property type="entry name" value="Lon_proteolytic"/>
</dbReference>
<dbReference type="GO" id="GO:0004252">
    <property type="term" value="F:serine-type endopeptidase activity"/>
    <property type="evidence" value="ECO:0007669"/>
    <property type="project" value="InterPro"/>
</dbReference>
<accession>A0A0E3M0B9</accession>
<dbReference type="PANTHER" id="PTHR10046">
    <property type="entry name" value="ATP DEPENDENT LON PROTEASE FAMILY MEMBER"/>
    <property type="match status" value="1"/>
</dbReference>
<organism evidence="2">
    <name type="scientific">uncultured bacterium AZ_379</name>
    <dbReference type="NCBI Taxonomy" id="1630015"/>
    <lineage>
        <taxon>Bacteria</taxon>
        <taxon>environmental samples</taxon>
    </lineage>
</organism>
<dbReference type="InterPro" id="IPR014721">
    <property type="entry name" value="Ribsml_uS5_D2-typ_fold_subgr"/>
</dbReference>
<dbReference type="GO" id="GO:0005524">
    <property type="term" value="F:ATP binding"/>
    <property type="evidence" value="ECO:0007669"/>
    <property type="project" value="InterPro"/>
</dbReference>
<evidence type="ECO:0000313" key="2">
    <source>
        <dbReference type="EMBL" id="AKA59496.1"/>
    </source>
</evidence>
<dbReference type="Gene3D" id="3.30.230.10">
    <property type="match status" value="1"/>
</dbReference>
<dbReference type="GO" id="GO:0030163">
    <property type="term" value="P:protein catabolic process"/>
    <property type="evidence" value="ECO:0007669"/>
    <property type="project" value="InterPro"/>
</dbReference>
<keyword evidence="2" id="KW-0645">Protease</keyword>
<dbReference type="InterPro" id="IPR027065">
    <property type="entry name" value="Lon_Prtase"/>
</dbReference>
<proteinExistence type="predicted"/>
<sequence length="166" mass="17211">MVPITVALHAGSGGVDVIGSDDRAVREATQVAFSWLRTRAPDLGISTRAFAGADVRVRAALHGGARHGTSLGLAILLAMISAFSGRAVPEGTCAVGEITLRGVVLRVEAICEMLLAAHRAGVRAVLVPKFNHPDLEALSPTVRYAMDIETVSRMDEAVAAAFGGGL</sequence>
<dbReference type="PRINTS" id="PR00830">
    <property type="entry name" value="ENDOLAPTASE"/>
</dbReference>
<evidence type="ECO:0000259" key="1">
    <source>
        <dbReference type="Pfam" id="PF05362"/>
    </source>
</evidence>